<evidence type="ECO:0000256" key="3">
    <source>
        <dbReference type="ARBA" id="ARBA00004664"/>
    </source>
</evidence>
<comment type="pathway">
    <text evidence="3">Amino-acid biosynthesis; L-tryptophan biosynthesis; L-tryptophan from chorismate: step 3/5.</text>
</comment>
<dbReference type="PANTHER" id="PTHR22854:SF2">
    <property type="entry name" value="INDOLE-3-GLYCEROL-PHOSPHATE SYNTHASE"/>
    <property type="match status" value="1"/>
</dbReference>
<dbReference type="PANTHER" id="PTHR22854">
    <property type="entry name" value="TRYPTOPHAN BIOSYNTHESIS PROTEIN"/>
    <property type="match status" value="1"/>
</dbReference>
<dbReference type="OMA" id="NVKTPFM"/>
<dbReference type="SUPFAM" id="SSF51366">
    <property type="entry name" value="Ribulose-phoshate binding barrel"/>
    <property type="match status" value="2"/>
</dbReference>
<feature type="domain" description="Indole-3-glycerol phosphate synthase" evidence="12">
    <location>
        <begin position="87"/>
        <end position="334"/>
    </location>
</feature>
<dbReference type="CDD" id="cd00331">
    <property type="entry name" value="IGPS"/>
    <property type="match status" value="1"/>
</dbReference>
<evidence type="ECO:0000256" key="1">
    <source>
        <dbReference type="ARBA" id="ARBA00001164"/>
    </source>
</evidence>
<dbReference type="OrthoDB" id="524799at2759"/>
<evidence type="ECO:0000256" key="4">
    <source>
        <dbReference type="ARBA" id="ARBA00004696"/>
    </source>
</evidence>
<dbReference type="HAMAP" id="MF_00135">
    <property type="entry name" value="PRAI"/>
    <property type="match status" value="1"/>
</dbReference>
<comment type="caution">
    <text evidence="14">The sequence shown here is derived from an EMBL/GenBank/DDBJ whole genome shotgun (WGS) entry which is preliminary data.</text>
</comment>
<reference evidence="14 15" key="1">
    <citation type="journal article" date="2012" name="Genome Biol.">
        <title>Genome and low-iron response of an oceanic diatom adapted to chronic iron limitation.</title>
        <authorList>
            <person name="Lommer M."/>
            <person name="Specht M."/>
            <person name="Roy A.S."/>
            <person name="Kraemer L."/>
            <person name="Andreson R."/>
            <person name="Gutowska M.A."/>
            <person name="Wolf J."/>
            <person name="Bergner S.V."/>
            <person name="Schilhabel M.B."/>
            <person name="Klostermeier U.C."/>
            <person name="Beiko R.G."/>
            <person name="Rosenstiel P."/>
            <person name="Hippler M."/>
            <person name="Laroche J."/>
        </authorList>
    </citation>
    <scope>NUCLEOTIDE SEQUENCE [LARGE SCALE GENOMIC DNA]</scope>
    <source>
        <strain evidence="14 15">CCMP1005</strain>
    </source>
</reference>
<evidence type="ECO:0000256" key="10">
    <source>
        <dbReference type="ARBA" id="ARBA00023239"/>
    </source>
</evidence>
<dbReference type="Proteomes" id="UP000266841">
    <property type="component" value="Unassembled WGS sequence"/>
</dbReference>
<dbReference type="InterPro" id="IPR001240">
    <property type="entry name" value="PRAI_dom"/>
</dbReference>
<feature type="domain" description="N-(5'phosphoribosyl) anthranilate isomerase (PRAI)" evidence="13">
    <location>
        <begin position="436"/>
        <end position="605"/>
    </location>
</feature>
<dbReference type="InterPro" id="IPR013785">
    <property type="entry name" value="Aldolase_TIM"/>
</dbReference>
<keyword evidence="9" id="KW-0413">Isomerase</keyword>
<comment type="catalytic activity">
    <reaction evidence="2">
        <text>1-(2-carboxyphenylamino)-1-deoxy-D-ribulose 5-phosphate + H(+) = (1S,2R)-1-C-(indol-3-yl)glycerol 3-phosphate + CO2 + H2O</text>
        <dbReference type="Rhea" id="RHEA:23476"/>
        <dbReference type="ChEBI" id="CHEBI:15377"/>
        <dbReference type="ChEBI" id="CHEBI:15378"/>
        <dbReference type="ChEBI" id="CHEBI:16526"/>
        <dbReference type="ChEBI" id="CHEBI:58613"/>
        <dbReference type="ChEBI" id="CHEBI:58866"/>
        <dbReference type="EC" id="4.1.1.48"/>
    </reaction>
</comment>
<evidence type="ECO:0000256" key="5">
    <source>
        <dbReference type="ARBA" id="ARBA00022605"/>
    </source>
</evidence>
<evidence type="ECO:0000313" key="14">
    <source>
        <dbReference type="EMBL" id="EJK52098.1"/>
    </source>
</evidence>
<keyword evidence="15" id="KW-1185">Reference proteome</keyword>
<comment type="pathway">
    <text evidence="4">Amino-acid biosynthesis; L-tryptophan biosynthesis; L-tryptophan from chorismate: step 4/5.</text>
</comment>
<keyword evidence="8" id="KW-0057">Aromatic amino acid biosynthesis</keyword>
<evidence type="ECO:0000256" key="11">
    <source>
        <dbReference type="ARBA" id="ARBA00023268"/>
    </source>
</evidence>
<evidence type="ECO:0000259" key="12">
    <source>
        <dbReference type="Pfam" id="PF00218"/>
    </source>
</evidence>
<gene>
    <name evidence="14" type="ORF">THAOC_28666</name>
</gene>
<keyword evidence="10" id="KW-0456">Lyase</keyword>
<evidence type="ECO:0000256" key="2">
    <source>
        <dbReference type="ARBA" id="ARBA00001633"/>
    </source>
</evidence>
<comment type="catalytic activity">
    <reaction evidence="1">
        <text>N-(5-phospho-beta-D-ribosyl)anthranilate = 1-(2-carboxyphenylamino)-1-deoxy-D-ribulose 5-phosphate</text>
        <dbReference type="Rhea" id="RHEA:21540"/>
        <dbReference type="ChEBI" id="CHEBI:18277"/>
        <dbReference type="ChEBI" id="CHEBI:58613"/>
        <dbReference type="EC" id="5.3.1.24"/>
    </reaction>
</comment>
<proteinExistence type="inferred from homology"/>
<dbReference type="GO" id="GO:0004640">
    <property type="term" value="F:phosphoribosylanthranilate isomerase activity"/>
    <property type="evidence" value="ECO:0007669"/>
    <property type="project" value="UniProtKB-EC"/>
</dbReference>
<dbReference type="EMBL" id="AGNL01040427">
    <property type="protein sequence ID" value="EJK52098.1"/>
    <property type="molecule type" value="Genomic_DNA"/>
</dbReference>
<dbReference type="AlphaFoldDB" id="K0REG0"/>
<dbReference type="CDD" id="cd00405">
    <property type="entry name" value="PRAI"/>
    <property type="match status" value="1"/>
</dbReference>
<dbReference type="GO" id="GO:0004425">
    <property type="term" value="F:indole-3-glycerol-phosphate synthase activity"/>
    <property type="evidence" value="ECO:0007669"/>
    <property type="project" value="UniProtKB-EC"/>
</dbReference>
<dbReference type="InterPro" id="IPR011060">
    <property type="entry name" value="RibuloseP-bd_barrel"/>
</dbReference>
<dbReference type="Pfam" id="PF00218">
    <property type="entry name" value="IGPS"/>
    <property type="match status" value="1"/>
</dbReference>
<keyword evidence="11" id="KW-0511">Multifunctional enzyme</keyword>
<evidence type="ECO:0000256" key="7">
    <source>
        <dbReference type="ARBA" id="ARBA00022822"/>
    </source>
</evidence>
<evidence type="ECO:0000256" key="9">
    <source>
        <dbReference type="ARBA" id="ARBA00023235"/>
    </source>
</evidence>
<evidence type="ECO:0000256" key="6">
    <source>
        <dbReference type="ARBA" id="ARBA00022793"/>
    </source>
</evidence>
<dbReference type="Pfam" id="PF00697">
    <property type="entry name" value="PRAI"/>
    <property type="match status" value="1"/>
</dbReference>
<dbReference type="eggNOG" id="KOG4201">
    <property type="taxonomic scope" value="Eukaryota"/>
</dbReference>
<organism evidence="14 15">
    <name type="scientific">Thalassiosira oceanica</name>
    <name type="common">Marine diatom</name>
    <dbReference type="NCBI Taxonomy" id="159749"/>
    <lineage>
        <taxon>Eukaryota</taxon>
        <taxon>Sar</taxon>
        <taxon>Stramenopiles</taxon>
        <taxon>Ochrophyta</taxon>
        <taxon>Bacillariophyta</taxon>
        <taxon>Coscinodiscophyceae</taxon>
        <taxon>Thalassiosirophycidae</taxon>
        <taxon>Thalassiosirales</taxon>
        <taxon>Thalassiosiraceae</taxon>
        <taxon>Thalassiosira</taxon>
    </lineage>
</organism>
<dbReference type="Gene3D" id="3.20.20.70">
    <property type="entry name" value="Aldolase class I"/>
    <property type="match status" value="2"/>
</dbReference>
<dbReference type="InterPro" id="IPR045186">
    <property type="entry name" value="Indole-3-glycerol_P_synth"/>
</dbReference>
<evidence type="ECO:0000259" key="13">
    <source>
        <dbReference type="Pfam" id="PF00697"/>
    </source>
</evidence>
<dbReference type="InterPro" id="IPR013798">
    <property type="entry name" value="Indole-3-glycerol_P_synth_dom"/>
</dbReference>
<dbReference type="UniPathway" id="UPA00035">
    <property type="reaction ID" value="UER00042"/>
</dbReference>
<evidence type="ECO:0000313" key="15">
    <source>
        <dbReference type="Proteomes" id="UP000266841"/>
    </source>
</evidence>
<keyword evidence="5" id="KW-0028">Amino-acid biosynthesis</keyword>
<name>K0REG0_THAOC</name>
<dbReference type="GO" id="GO:0000162">
    <property type="term" value="P:L-tryptophan biosynthetic process"/>
    <property type="evidence" value="ECO:0007669"/>
    <property type="project" value="UniProtKB-UniPathway"/>
</dbReference>
<accession>K0REG0</accession>
<evidence type="ECO:0000256" key="8">
    <source>
        <dbReference type="ARBA" id="ARBA00023141"/>
    </source>
</evidence>
<protein>
    <submittedName>
        <fullName evidence="14">Uncharacterized protein</fullName>
    </submittedName>
</protein>
<keyword evidence="7" id="KW-0822">Tryptophan biosynthesis</keyword>
<dbReference type="eggNOG" id="KOG4202">
    <property type="taxonomic scope" value="Eukaryota"/>
</dbReference>
<sequence length="619" mass="64581">MAASASARPEYTPAQLSSALEGYYGGPAASAATCGHIHGFGDPDHELSVLQRITATTILDYASRSSDPSAVDGLLEGSRRFRAEHGPVLSLRDVVQARSPCMALAAEFKRASPSKGDIAPHLDAGDQAVAYSAAGACVISVLTEERWFKGSLADLTCARLKTTAAASSGQTARPAILRKDFITSKYQIAEAAAGGADTVLLIVATTPSNVLKELIDFARSIGMEPLVEVHALVELDVALSAGARVLGVNNRNLHTFKLDLSQTEKVAEELARRGLAFHHDKCCSGESKPDMTLCALSGMSNSHDVQRYRTAGVGMCLIGESLMRASDPSLAIRGLCLDPKDYASSQSVSGGAYTAGTKVVKVCGITNAEDALVACMSGASLIGVIFAEKSKRKVTAEQAKDIVAAVRRFGERDDRVKFEEVAENGSAVTALIAKSRALERASRVPLVVGVFQNHPLDVVRRTVEECGLDMVQLHGSEGMEAANSSNFGVPALRVVDIELGNDGESRSSADVASGIVGKVTSDPIAILLDTSIKGDKTGGGTGKTFDWGIAEAVQSRGLPVIIAGGLTPGNIDEAVSKIRPFGVDVAGGVEASPGTKDHEKVRNFVGGAMSAAAEAMKGF</sequence>
<keyword evidence="6" id="KW-0210">Decarboxylase</keyword>